<dbReference type="AlphaFoldDB" id="A0A926HR44"/>
<dbReference type="InterPro" id="IPR003797">
    <property type="entry name" value="DegV"/>
</dbReference>
<protein>
    <submittedName>
        <fullName evidence="2">DegV family protein</fullName>
    </submittedName>
</protein>
<dbReference type="PANTHER" id="PTHR33434">
    <property type="entry name" value="DEGV DOMAIN-CONTAINING PROTEIN DR_1986-RELATED"/>
    <property type="match status" value="1"/>
</dbReference>
<keyword evidence="1" id="KW-0446">Lipid-binding</keyword>
<proteinExistence type="predicted"/>
<dbReference type="InterPro" id="IPR050270">
    <property type="entry name" value="DegV_domain_contain"/>
</dbReference>
<evidence type="ECO:0000313" key="2">
    <source>
        <dbReference type="EMBL" id="MBC8532415.1"/>
    </source>
</evidence>
<evidence type="ECO:0000313" key="3">
    <source>
        <dbReference type="Proteomes" id="UP000651482"/>
    </source>
</evidence>
<accession>A0A926HR44</accession>
<evidence type="ECO:0000256" key="1">
    <source>
        <dbReference type="ARBA" id="ARBA00023121"/>
    </source>
</evidence>
<keyword evidence="3" id="KW-1185">Reference proteome</keyword>
<organism evidence="2 3">
    <name type="scientific">Yeguia hominis</name>
    <dbReference type="NCBI Taxonomy" id="2763662"/>
    <lineage>
        <taxon>Bacteria</taxon>
        <taxon>Bacillati</taxon>
        <taxon>Bacillota</taxon>
        <taxon>Clostridia</taxon>
        <taxon>Eubacteriales</taxon>
        <taxon>Yeguiaceae</taxon>
        <taxon>Yeguia</taxon>
    </lineage>
</organism>
<reference evidence="2" key="1">
    <citation type="submission" date="2020-08" db="EMBL/GenBank/DDBJ databases">
        <title>Genome public.</title>
        <authorList>
            <person name="Liu C."/>
            <person name="Sun Q."/>
        </authorList>
    </citation>
    <scope>NUCLEOTIDE SEQUENCE</scope>
    <source>
        <strain evidence="2">NSJ-40</strain>
    </source>
</reference>
<dbReference type="Gene3D" id="3.40.50.10170">
    <property type="match status" value="1"/>
</dbReference>
<comment type="caution">
    <text evidence="2">The sequence shown here is derived from an EMBL/GenBank/DDBJ whole genome shotgun (WGS) entry which is preliminary data.</text>
</comment>
<dbReference type="Proteomes" id="UP000651482">
    <property type="component" value="Unassembled WGS sequence"/>
</dbReference>
<dbReference type="Pfam" id="PF02645">
    <property type="entry name" value="DegV"/>
    <property type="match status" value="1"/>
</dbReference>
<dbReference type="SUPFAM" id="SSF82549">
    <property type="entry name" value="DAK1/DegV-like"/>
    <property type="match status" value="1"/>
</dbReference>
<name>A0A926HR44_9FIRM</name>
<dbReference type="EMBL" id="JACRSN010000001">
    <property type="protein sequence ID" value="MBC8532415.1"/>
    <property type="molecule type" value="Genomic_DNA"/>
</dbReference>
<dbReference type="Gene3D" id="3.30.1180.10">
    <property type="match status" value="1"/>
</dbReference>
<dbReference type="NCBIfam" id="TIGR00762">
    <property type="entry name" value="DegV"/>
    <property type="match status" value="1"/>
</dbReference>
<dbReference type="RefSeq" id="WP_249317576.1">
    <property type="nucleotide sequence ID" value="NZ_JACRSN010000001.1"/>
</dbReference>
<dbReference type="GO" id="GO:0008289">
    <property type="term" value="F:lipid binding"/>
    <property type="evidence" value="ECO:0007669"/>
    <property type="project" value="UniProtKB-KW"/>
</dbReference>
<gene>
    <name evidence="2" type="ORF">IAG03_00030</name>
</gene>
<dbReference type="PANTHER" id="PTHR33434:SF2">
    <property type="entry name" value="FATTY ACID-BINDING PROTEIN TM_1468"/>
    <property type="match status" value="1"/>
</dbReference>
<dbReference type="InterPro" id="IPR043168">
    <property type="entry name" value="DegV_C"/>
</dbReference>
<sequence length="284" mass="31653">MERKIILSADATCDLNEELKKRYEVYYSPYHIILEGQDYIDNVDITADELYRAYWDKKVLPKTAAINTAEYVERFRPWVEAGFDVVHINLSHAISGSHQNCLAAAETLGHVYPVDSLNLSSASGLLVIEAAEMIREGIPAPEIQKRLQAMTSKVHGSFILDTLEFMHAGGRCSAVAALGANLLSLKPCIEVDNTTGKMGVARKYRGQLAKVLVKYTKDQLAAYENIRTKHIFITHSIIDPELVDLVRKTIQETMHFDEIHDTSASCTIASHCGPNTLGILFMTE</sequence>
<dbReference type="PROSITE" id="PS51482">
    <property type="entry name" value="DEGV"/>
    <property type="match status" value="1"/>
</dbReference>